<feature type="non-terminal residue" evidence="2">
    <location>
        <position position="1"/>
    </location>
</feature>
<gene>
    <name evidence="2" type="ORF">TPAB3V08_LOCUS12087</name>
</gene>
<dbReference type="Proteomes" id="UP001153148">
    <property type="component" value="Unassembled WGS sequence"/>
</dbReference>
<sequence>FVKDFRHTITVQHTAVDRKSRNPSSPNSPPGSPSIPRLRAIALPADGVKGKTWGPSTCHQRERGQIMTRVVDGLEALE</sequence>
<reference evidence="2" key="1">
    <citation type="submission" date="2021-03" db="EMBL/GenBank/DDBJ databases">
        <authorList>
            <person name="Tran Van P."/>
        </authorList>
    </citation>
    <scope>NUCLEOTIDE SEQUENCE</scope>
</reference>
<comment type="caution">
    <text evidence="2">The sequence shown here is derived from an EMBL/GenBank/DDBJ whole genome shotgun (WGS) entry which is preliminary data.</text>
</comment>
<evidence type="ECO:0000313" key="3">
    <source>
        <dbReference type="Proteomes" id="UP001153148"/>
    </source>
</evidence>
<name>A0ABN7PBH8_TIMPD</name>
<evidence type="ECO:0000313" key="2">
    <source>
        <dbReference type="EMBL" id="CAG2065143.1"/>
    </source>
</evidence>
<evidence type="ECO:0000256" key="1">
    <source>
        <dbReference type="SAM" id="MobiDB-lite"/>
    </source>
</evidence>
<proteinExistence type="predicted"/>
<protein>
    <submittedName>
        <fullName evidence="2">Uncharacterized protein</fullName>
    </submittedName>
</protein>
<accession>A0ABN7PBH8</accession>
<keyword evidence="3" id="KW-1185">Reference proteome</keyword>
<organism evidence="2 3">
    <name type="scientific">Timema podura</name>
    <name type="common">Walking stick</name>
    <dbReference type="NCBI Taxonomy" id="61482"/>
    <lineage>
        <taxon>Eukaryota</taxon>
        <taxon>Metazoa</taxon>
        <taxon>Ecdysozoa</taxon>
        <taxon>Arthropoda</taxon>
        <taxon>Hexapoda</taxon>
        <taxon>Insecta</taxon>
        <taxon>Pterygota</taxon>
        <taxon>Neoptera</taxon>
        <taxon>Polyneoptera</taxon>
        <taxon>Phasmatodea</taxon>
        <taxon>Timematodea</taxon>
        <taxon>Timematoidea</taxon>
        <taxon>Timematidae</taxon>
        <taxon>Timema</taxon>
    </lineage>
</organism>
<feature type="region of interest" description="Disordered" evidence="1">
    <location>
        <begin position="1"/>
        <end position="37"/>
    </location>
</feature>
<dbReference type="EMBL" id="CAJPIN010040231">
    <property type="protein sequence ID" value="CAG2065143.1"/>
    <property type="molecule type" value="Genomic_DNA"/>
</dbReference>